<dbReference type="Pfam" id="PF04326">
    <property type="entry name" value="SLFN_AlbA_2"/>
    <property type="match status" value="1"/>
</dbReference>
<dbReference type="InterPro" id="IPR036390">
    <property type="entry name" value="WH_DNA-bd_sf"/>
</dbReference>
<dbReference type="PANTHER" id="PTHR30595:SF6">
    <property type="entry name" value="SCHLAFEN ALBA-2 DOMAIN-CONTAINING PROTEIN"/>
    <property type="match status" value="1"/>
</dbReference>
<proteinExistence type="predicted"/>
<comment type="caution">
    <text evidence="3">The sequence shown here is derived from an EMBL/GenBank/DDBJ whole genome shotgun (WGS) entry which is preliminary data.</text>
</comment>
<protein>
    <submittedName>
        <fullName evidence="3">Transcriptional regulator</fullName>
    </submittedName>
</protein>
<dbReference type="Gene3D" id="3.30.950.30">
    <property type="entry name" value="Schlafen, AAA domain"/>
    <property type="match status" value="1"/>
</dbReference>
<dbReference type="CDD" id="cd00090">
    <property type="entry name" value="HTH_ARSR"/>
    <property type="match status" value="1"/>
</dbReference>
<dbReference type="PANTHER" id="PTHR30595">
    <property type="entry name" value="GLPR-RELATED TRANSCRIPTIONAL REPRESSOR"/>
    <property type="match status" value="1"/>
</dbReference>
<organism evidence="3 4">
    <name type="scientific">Bifidobacterium eulemuris</name>
    <dbReference type="NCBI Taxonomy" id="1765219"/>
    <lineage>
        <taxon>Bacteria</taxon>
        <taxon>Bacillati</taxon>
        <taxon>Actinomycetota</taxon>
        <taxon>Actinomycetes</taxon>
        <taxon>Bifidobacteriales</taxon>
        <taxon>Bifidobacteriaceae</taxon>
        <taxon>Bifidobacterium</taxon>
    </lineage>
</organism>
<dbReference type="InterPro" id="IPR038461">
    <property type="entry name" value="Schlafen_AlbA_2_dom_sf"/>
</dbReference>
<dbReference type="Gene3D" id="3.30.565.60">
    <property type="match status" value="1"/>
</dbReference>
<dbReference type="EMBL" id="MWWZ01000014">
    <property type="protein sequence ID" value="OZG64721.1"/>
    <property type="molecule type" value="Genomic_DNA"/>
</dbReference>
<accession>A0A261FZX6</accession>
<dbReference type="InterPro" id="IPR011991">
    <property type="entry name" value="ArsR-like_HTH"/>
</dbReference>
<feature type="domain" description="Schlafen AlbA-2" evidence="2">
    <location>
        <begin position="31"/>
        <end position="159"/>
    </location>
</feature>
<evidence type="ECO:0000313" key="3">
    <source>
        <dbReference type="EMBL" id="OZG64721.1"/>
    </source>
</evidence>
<reference evidence="3 4" key="1">
    <citation type="journal article" date="2017" name="BMC Genomics">
        <title>Comparative genomic and phylogenomic analyses of the Bifidobacteriaceae family.</title>
        <authorList>
            <person name="Lugli G.A."/>
            <person name="Milani C."/>
            <person name="Turroni F."/>
            <person name="Duranti S."/>
            <person name="Mancabelli L."/>
            <person name="Mangifesta M."/>
            <person name="Ferrario C."/>
            <person name="Modesto M."/>
            <person name="Mattarelli P."/>
            <person name="Jiri K."/>
            <person name="van Sinderen D."/>
            <person name="Ventura M."/>
        </authorList>
    </citation>
    <scope>NUCLEOTIDE SEQUENCE [LARGE SCALE GENOMIC DNA]</scope>
    <source>
        <strain evidence="3 4">DSM 100216</strain>
    </source>
</reference>
<dbReference type="InterPro" id="IPR036388">
    <property type="entry name" value="WH-like_DNA-bd_sf"/>
</dbReference>
<evidence type="ECO:0000259" key="1">
    <source>
        <dbReference type="Pfam" id="PF01978"/>
    </source>
</evidence>
<dbReference type="InterPro" id="IPR038475">
    <property type="entry name" value="RecG_C_sf"/>
</dbReference>
<gene>
    <name evidence="3" type="ORF">BEUL_2076</name>
</gene>
<dbReference type="InterPro" id="IPR002831">
    <property type="entry name" value="Tscrpt_reg_TrmB_N"/>
</dbReference>
<feature type="domain" description="Transcription regulator TrmB N-terminal" evidence="1">
    <location>
        <begin position="453"/>
        <end position="513"/>
    </location>
</feature>
<dbReference type="AlphaFoldDB" id="A0A261FZX6"/>
<sequence length="525" mass="59213">MKVGGKLADSTLYQLISGGKLADTDIEQLHESCRIEAKKAHDKLPESIWDTYSAFANSEGGLILLGITEDSRHQLHITGVADPDKLVRDFWNTVNDRSKVSATIITDQDVAIRHSERGDFIVINVPRASREDMPIYIGQDPFSTERHRGAFRRNNDGDYHCDREECRAMMRDSGDGPLDRRVLTDFNADSLSSSAISAYRRYFKQIRPAHPWRNLPDLDFLLRLEALARTQNGDIHPTVAGLLMFGHDHHITQEFPNYFLDYREELGGNRWDDRVTSGDGTWSGCLYDFWQLVYTKLRLAIPHPFLINNESRRMDENPMDTAVREALTNTLVHADYCGRRGTVIIRRPRVLEFSNPGRLRMSIEEVEQGGLSDTRNPTLMKMFFLVGIGEKAGSGFDTMREGCDFAGTSHPTLVASTQPDRVTLTLQYIAAPTDDRPSSESVEGPRWTLHSHLSKSEAEAFKHLMSRKELSTSELAEIMTLGNSRARDLLRSLVQDGLAEVIGNGRSTRYRLKTTEVSSPDGQAN</sequence>
<dbReference type="Proteomes" id="UP000216057">
    <property type="component" value="Unassembled WGS sequence"/>
</dbReference>
<dbReference type="Gene3D" id="1.10.10.10">
    <property type="entry name" value="Winged helix-like DNA-binding domain superfamily/Winged helix DNA-binding domain"/>
    <property type="match status" value="1"/>
</dbReference>
<dbReference type="SUPFAM" id="SSF46785">
    <property type="entry name" value="Winged helix' DNA-binding domain"/>
    <property type="match status" value="1"/>
</dbReference>
<dbReference type="InterPro" id="IPR007421">
    <property type="entry name" value="Schlafen_AlbA_2_dom"/>
</dbReference>
<dbReference type="Pfam" id="PF13749">
    <property type="entry name" value="HATPase_c_4"/>
    <property type="match status" value="1"/>
</dbReference>
<name>A0A261FZX6_9BIFI</name>
<dbReference type="RefSeq" id="WP_226805753.1">
    <property type="nucleotide sequence ID" value="NZ_CP062938.1"/>
</dbReference>
<dbReference type="Pfam" id="PF01978">
    <property type="entry name" value="TrmB"/>
    <property type="match status" value="1"/>
</dbReference>
<evidence type="ECO:0000259" key="2">
    <source>
        <dbReference type="Pfam" id="PF04326"/>
    </source>
</evidence>
<evidence type="ECO:0000313" key="4">
    <source>
        <dbReference type="Proteomes" id="UP000216057"/>
    </source>
</evidence>